<feature type="compositionally biased region" description="Basic and acidic residues" evidence="1">
    <location>
        <begin position="160"/>
        <end position="173"/>
    </location>
</feature>
<dbReference type="AlphaFoldDB" id="A0A7R9L6U3"/>
<proteinExistence type="predicted"/>
<sequence length="227" mass="26003">MPAPNDTHKQDSQLIISDVLKTRLESRPSVDIRQPTADPLGDQTMGSKTWQHLREQQYLSDELKAWKEMVEHQKAIMEKIRSELEKQQTLNREKDITIESLRNLQKLHTKSGAHEARDVSSVSTIDETVADPLAADDNEFTGNSPAIFDRTVSVDVWTTDQERRNNDDNRYGSDESLYSGDGLEKMSPISMPEELLVNHNRVHKKVFIPYSHEGCSVREHLQRPKNS</sequence>
<evidence type="ECO:0000313" key="2">
    <source>
        <dbReference type="EMBL" id="CAD7635795.1"/>
    </source>
</evidence>
<feature type="region of interest" description="Disordered" evidence="1">
    <location>
        <begin position="26"/>
        <end position="45"/>
    </location>
</feature>
<name>A0A7R9L6U3_9ACAR</name>
<gene>
    <name evidence="2" type="ORF">OSB1V03_LOCUS16186</name>
</gene>
<dbReference type="EMBL" id="CAJPIZ010017697">
    <property type="protein sequence ID" value="CAG2116225.1"/>
    <property type="molecule type" value="Genomic_DNA"/>
</dbReference>
<keyword evidence="3" id="KW-1185">Reference proteome</keyword>
<evidence type="ECO:0000256" key="1">
    <source>
        <dbReference type="SAM" id="MobiDB-lite"/>
    </source>
</evidence>
<feature type="region of interest" description="Disordered" evidence="1">
    <location>
        <begin position="159"/>
        <end position="179"/>
    </location>
</feature>
<reference evidence="2" key="1">
    <citation type="submission" date="2020-11" db="EMBL/GenBank/DDBJ databases">
        <authorList>
            <person name="Tran Van P."/>
        </authorList>
    </citation>
    <scope>NUCLEOTIDE SEQUENCE</scope>
</reference>
<dbReference type="OrthoDB" id="10686256at2759"/>
<feature type="non-terminal residue" evidence="2">
    <location>
        <position position="1"/>
    </location>
</feature>
<accession>A0A7R9L6U3</accession>
<dbReference type="Proteomes" id="UP000759131">
    <property type="component" value="Unassembled WGS sequence"/>
</dbReference>
<evidence type="ECO:0000313" key="3">
    <source>
        <dbReference type="Proteomes" id="UP000759131"/>
    </source>
</evidence>
<organism evidence="2">
    <name type="scientific">Medioppia subpectinata</name>
    <dbReference type="NCBI Taxonomy" id="1979941"/>
    <lineage>
        <taxon>Eukaryota</taxon>
        <taxon>Metazoa</taxon>
        <taxon>Ecdysozoa</taxon>
        <taxon>Arthropoda</taxon>
        <taxon>Chelicerata</taxon>
        <taxon>Arachnida</taxon>
        <taxon>Acari</taxon>
        <taxon>Acariformes</taxon>
        <taxon>Sarcoptiformes</taxon>
        <taxon>Oribatida</taxon>
        <taxon>Brachypylina</taxon>
        <taxon>Oppioidea</taxon>
        <taxon>Oppiidae</taxon>
        <taxon>Medioppia</taxon>
    </lineage>
</organism>
<dbReference type="EMBL" id="OC872272">
    <property type="protein sequence ID" value="CAD7635795.1"/>
    <property type="molecule type" value="Genomic_DNA"/>
</dbReference>
<protein>
    <submittedName>
        <fullName evidence="2">Uncharacterized protein</fullName>
    </submittedName>
</protein>